<name>A0A267FC77_9PLAT</name>
<dbReference type="Proteomes" id="UP000215902">
    <property type="component" value="Unassembled WGS sequence"/>
</dbReference>
<dbReference type="EMBL" id="NIVC01001174">
    <property type="protein sequence ID" value="PAA71303.1"/>
    <property type="molecule type" value="Genomic_DNA"/>
</dbReference>
<keyword evidence="3" id="KW-1185">Reference proteome</keyword>
<feature type="compositionally biased region" description="Polar residues" evidence="1">
    <location>
        <begin position="1"/>
        <end position="10"/>
    </location>
</feature>
<proteinExistence type="predicted"/>
<feature type="compositionally biased region" description="Polar residues" evidence="1">
    <location>
        <begin position="20"/>
        <end position="29"/>
    </location>
</feature>
<feature type="non-terminal residue" evidence="2">
    <location>
        <position position="1"/>
    </location>
</feature>
<evidence type="ECO:0000313" key="2">
    <source>
        <dbReference type="EMBL" id="PAA71303.1"/>
    </source>
</evidence>
<gene>
    <name evidence="2" type="ORF">BOX15_Mlig027187g1</name>
</gene>
<evidence type="ECO:0000313" key="3">
    <source>
        <dbReference type="Proteomes" id="UP000215902"/>
    </source>
</evidence>
<evidence type="ECO:0000256" key="1">
    <source>
        <dbReference type="SAM" id="MobiDB-lite"/>
    </source>
</evidence>
<organism evidence="2 3">
    <name type="scientific">Macrostomum lignano</name>
    <dbReference type="NCBI Taxonomy" id="282301"/>
    <lineage>
        <taxon>Eukaryota</taxon>
        <taxon>Metazoa</taxon>
        <taxon>Spiralia</taxon>
        <taxon>Lophotrochozoa</taxon>
        <taxon>Platyhelminthes</taxon>
        <taxon>Rhabditophora</taxon>
        <taxon>Macrostomorpha</taxon>
        <taxon>Macrostomida</taxon>
        <taxon>Macrostomidae</taxon>
        <taxon>Macrostomum</taxon>
    </lineage>
</organism>
<dbReference type="AlphaFoldDB" id="A0A267FC77"/>
<reference evidence="2 3" key="1">
    <citation type="submission" date="2017-06" db="EMBL/GenBank/DDBJ databases">
        <title>A platform for efficient transgenesis in Macrostomum lignano, a flatworm model organism for stem cell research.</title>
        <authorList>
            <person name="Berezikov E."/>
        </authorList>
    </citation>
    <scope>NUCLEOTIDE SEQUENCE [LARGE SCALE GENOMIC DNA]</scope>
    <source>
        <strain evidence="2">DV1</strain>
        <tissue evidence="2">Whole organism</tissue>
    </source>
</reference>
<feature type="region of interest" description="Disordered" evidence="1">
    <location>
        <begin position="1"/>
        <end position="36"/>
    </location>
</feature>
<protein>
    <submittedName>
        <fullName evidence="2">Uncharacterized protein</fullName>
    </submittedName>
</protein>
<accession>A0A267FC77</accession>
<comment type="caution">
    <text evidence="2">The sequence shown here is derived from an EMBL/GenBank/DDBJ whole genome shotgun (WGS) entry which is preliminary data.</text>
</comment>
<sequence>DSTTCDSGLEQSPAADAELLTTSPRSSASPRLAEDDSFNQAASEFERQSVLLPSADLHLQFAGGSSTVARQQQPGADRPLRLSLRLELRLSTGARRNSTCPLLKTATATLRRWKRPPRPVRETARLSRNGLRCQAAARNRRQKKQGSALSV</sequence>